<feature type="region of interest" description="Disordered" evidence="3">
    <location>
        <begin position="287"/>
        <end position="363"/>
    </location>
</feature>
<dbReference type="InterPro" id="IPR050496">
    <property type="entry name" value="SNF2_RAD54_helicase_repair"/>
</dbReference>
<keyword evidence="6" id="KW-1185">Reference proteome</keyword>
<dbReference type="InterPro" id="IPR001650">
    <property type="entry name" value="Helicase_C-like"/>
</dbReference>
<gene>
    <name evidence="5" type="ORF">CERSUDRAFT_98506</name>
</gene>
<dbReference type="Pfam" id="PF00176">
    <property type="entry name" value="SNF2-rel_dom"/>
    <property type="match status" value="1"/>
</dbReference>
<dbReference type="GO" id="GO:0005524">
    <property type="term" value="F:ATP binding"/>
    <property type="evidence" value="ECO:0007669"/>
    <property type="project" value="InterPro"/>
</dbReference>
<feature type="domain" description="Helicase C-terminal" evidence="4">
    <location>
        <begin position="128"/>
        <end position="280"/>
    </location>
</feature>
<evidence type="ECO:0000256" key="1">
    <source>
        <dbReference type="ARBA" id="ARBA00022741"/>
    </source>
</evidence>
<keyword evidence="2" id="KW-0067">ATP-binding</keyword>
<feature type="compositionally biased region" description="Polar residues" evidence="3">
    <location>
        <begin position="329"/>
        <end position="363"/>
    </location>
</feature>
<dbReference type="Gene3D" id="3.40.50.10810">
    <property type="entry name" value="Tandem AAA-ATPase domain"/>
    <property type="match status" value="1"/>
</dbReference>
<evidence type="ECO:0000313" key="6">
    <source>
        <dbReference type="Proteomes" id="UP000016930"/>
    </source>
</evidence>
<accession>M2R3B0</accession>
<dbReference type="SMART" id="SM00490">
    <property type="entry name" value="HELICc"/>
    <property type="match status" value="1"/>
</dbReference>
<dbReference type="AlphaFoldDB" id="M2R3B0"/>
<organism evidence="5 6">
    <name type="scientific">Ceriporiopsis subvermispora (strain B)</name>
    <name type="common">White-rot fungus</name>
    <name type="synonym">Gelatoporia subvermispora</name>
    <dbReference type="NCBI Taxonomy" id="914234"/>
    <lineage>
        <taxon>Eukaryota</taxon>
        <taxon>Fungi</taxon>
        <taxon>Dikarya</taxon>
        <taxon>Basidiomycota</taxon>
        <taxon>Agaricomycotina</taxon>
        <taxon>Agaricomycetes</taxon>
        <taxon>Polyporales</taxon>
        <taxon>Gelatoporiaceae</taxon>
        <taxon>Gelatoporia</taxon>
    </lineage>
</organism>
<dbReference type="OrthoDB" id="2757769at2759"/>
<evidence type="ECO:0000256" key="3">
    <source>
        <dbReference type="SAM" id="MobiDB-lite"/>
    </source>
</evidence>
<evidence type="ECO:0000259" key="4">
    <source>
        <dbReference type="PROSITE" id="PS51194"/>
    </source>
</evidence>
<evidence type="ECO:0000313" key="5">
    <source>
        <dbReference type="EMBL" id="EMD33391.1"/>
    </source>
</evidence>
<dbReference type="InterPro" id="IPR027417">
    <property type="entry name" value="P-loop_NTPase"/>
</dbReference>
<dbReference type="PROSITE" id="PS51194">
    <property type="entry name" value="HELICASE_CTER"/>
    <property type="match status" value="1"/>
</dbReference>
<sequence>MIHGKPTLVIDEVGVGKTMQAVMVVALREYYREYFNLHGKFPGYAGEQGWKSEETPEDNFAARPMLIVCPVSLSYQWPAELRRYLCCGTFDIFPYEHSFSSQKTYFEDVWEKSEQPITWCILLSTTTAIIFDFSELFLVPKKRHLVPTRRSSNIFESKVLEVNDIQHVTLTGDTSNQDIYTEILNKFKQARRDEPRVLLMSMVGLVGLNIADANMLIIMDTLWSAQEDTQLVGHMWRHSQPKDIDVYCIDSKDTHDIFLNTISLSKVVIQGFTGTLSRLRKIFNNNDGEDDIDVDNDDEAQPTGRIKAKPTPLTKRKNARKDVTAKKVASSSHSQVNKSKINSTPIPESPSTSQASTSGHHYCNTISPFL</sequence>
<protein>
    <recommendedName>
        <fullName evidence="4">Helicase C-terminal domain-containing protein</fullName>
    </recommendedName>
</protein>
<dbReference type="SUPFAM" id="SSF52540">
    <property type="entry name" value="P-loop containing nucleoside triphosphate hydrolases"/>
    <property type="match status" value="2"/>
</dbReference>
<reference evidence="5 6" key="1">
    <citation type="journal article" date="2012" name="Proc. Natl. Acad. Sci. U.S.A.">
        <title>Comparative genomics of Ceriporiopsis subvermispora and Phanerochaete chrysosporium provide insight into selective ligninolysis.</title>
        <authorList>
            <person name="Fernandez-Fueyo E."/>
            <person name="Ruiz-Duenas F.J."/>
            <person name="Ferreira P."/>
            <person name="Floudas D."/>
            <person name="Hibbett D.S."/>
            <person name="Canessa P."/>
            <person name="Larrondo L.F."/>
            <person name="James T.Y."/>
            <person name="Seelenfreund D."/>
            <person name="Lobos S."/>
            <person name="Polanco R."/>
            <person name="Tello M."/>
            <person name="Honda Y."/>
            <person name="Watanabe T."/>
            <person name="Watanabe T."/>
            <person name="Ryu J.S."/>
            <person name="Kubicek C.P."/>
            <person name="Schmoll M."/>
            <person name="Gaskell J."/>
            <person name="Hammel K.E."/>
            <person name="St John F.J."/>
            <person name="Vanden Wymelenberg A."/>
            <person name="Sabat G."/>
            <person name="Splinter BonDurant S."/>
            <person name="Syed K."/>
            <person name="Yadav J.S."/>
            <person name="Doddapaneni H."/>
            <person name="Subramanian V."/>
            <person name="Lavin J.L."/>
            <person name="Oguiza J.A."/>
            <person name="Perez G."/>
            <person name="Pisabarro A.G."/>
            <person name="Ramirez L."/>
            <person name="Santoyo F."/>
            <person name="Master E."/>
            <person name="Coutinho P.M."/>
            <person name="Henrissat B."/>
            <person name="Lombard V."/>
            <person name="Magnuson J.K."/>
            <person name="Kuees U."/>
            <person name="Hori C."/>
            <person name="Igarashi K."/>
            <person name="Samejima M."/>
            <person name="Held B.W."/>
            <person name="Barry K.W."/>
            <person name="LaButti K.M."/>
            <person name="Lapidus A."/>
            <person name="Lindquist E.A."/>
            <person name="Lucas S.M."/>
            <person name="Riley R."/>
            <person name="Salamov A.A."/>
            <person name="Hoffmeister D."/>
            <person name="Schwenk D."/>
            <person name="Hadar Y."/>
            <person name="Yarden O."/>
            <person name="de Vries R.P."/>
            <person name="Wiebenga A."/>
            <person name="Stenlid J."/>
            <person name="Eastwood D."/>
            <person name="Grigoriev I.V."/>
            <person name="Berka R.M."/>
            <person name="Blanchette R.A."/>
            <person name="Kersten P."/>
            <person name="Martinez A.T."/>
            <person name="Vicuna R."/>
            <person name="Cullen D."/>
        </authorList>
    </citation>
    <scope>NUCLEOTIDE SEQUENCE [LARGE SCALE GENOMIC DNA]</scope>
    <source>
        <strain evidence="5 6">B</strain>
    </source>
</reference>
<dbReference type="InterPro" id="IPR038718">
    <property type="entry name" value="SNF2-like_sf"/>
</dbReference>
<dbReference type="PANTHER" id="PTHR45629:SF7">
    <property type="entry name" value="DNA EXCISION REPAIR PROTEIN ERCC-6-RELATED"/>
    <property type="match status" value="1"/>
</dbReference>
<proteinExistence type="predicted"/>
<name>M2R3B0_CERS8</name>
<keyword evidence="1" id="KW-0547">Nucleotide-binding</keyword>
<dbReference type="HOGENOM" id="CLU_748023_0_0_1"/>
<dbReference type="Pfam" id="PF00271">
    <property type="entry name" value="Helicase_C"/>
    <property type="match status" value="1"/>
</dbReference>
<evidence type="ECO:0000256" key="2">
    <source>
        <dbReference type="ARBA" id="ARBA00022840"/>
    </source>
</evidence>
<dbReference type="STRING" id="914234.M2R3B0"/>
<feature type="compositionally biased region" description="Acidic residues" evidence="3">
    <location>
        <begin position="287"/>
        <end position="300"/>
    </location>
</feature>
<dbReference type="Proteomes" id="UP000016930">
    <property type="component" value="Unassembled WGS sequence"/>
</dbReference>
<dbReference type="PANTHER" id="PTHR45629">
    <property type="entry name" value="SNF2/RAD54 FAMILY MEMBER"/>
    <property type="match status" value="1"/>
</dbReference>
<dbReference type="EMBL" id="KB445806">
    <property type="protein sequence ID" value="EMD33391.1"/>
    <property type="molecule type" value="Genomic_DNA"/>
</dbReference>
<dbReference type="Gene3D" id="3.40.50.300">
    <property type="entry name" value="P-loop containing nucleotide triphosphate hydrolases"/>
    <property type="match status" value="1"/>
</dbReference>
<dbReference type="InterPro" id="IPR000330">
    <property type="entry name" value="SNF2_N"/>
</dbReference>